<dbReference type="InterPro" id="IPR009057">
    <property type="entry name" value="Homeodomain-like_sf"/>
</dbReference>
<dbReference type="PANTHER" id="PTHR30055">
    <property type="entry name" value="HTH-TYPE TRANSCRIPTIONAL REGULATOR RUTR"/>
    <property type="match status" value="1"/>
</dbReference>
<reference evidence="7 8" key="1">
    <citation type="submission" date="2019-05" db="EMBL/GenBank/DDBJ databases">
        <title>Draft genome sequence of Nonomuraea zeae DSM 100528.</title>
        <authorList>
            <person name="Saricaoglu S."/>
            <person name="Isik K."/>
        </authorList>
    </citation>
    <scope>NUCLEOTIDE SEQUENCE [LARGE SCALE GENOMIC DNA]</scope>
    <source>
        <strain evidence="7 8">DSM 100528</strain>
    </source>
</reference>
<dbReference type="PRINTS" id="PR00455">
    <property type="entry name" value="HTHTETR"/>
</dbReference>
<dbReference type="SUPFAM" id="SSF48498">
    <property type="entry name" value="Tetracyclin repressor-like, C-terminal domain"/>
    <property type="match status" value="1"/>
</dbReference>
<dbReference type="InterPro" id="IPR036271">
    <property type="entry name" value="Tet_transcr_reg_TetR-rel_C_sf"/>
</dbReference>
<dbReference type="Proteomes" id="UP000306628">
    <property type="component" value="Unassembled WGS sequence"/>
</dbReference>
<sequence length="358" mass="39437">MNIPVETSTARPAPDAAKEGAALALLWSVVHAPDGRAPFCRRCAAHRSFHRVSRRRAYACDSCGAHVYPASTTPFAGSPVPLAAWLDAVVIVLDAPGKVRPNQIAGALGVDYRRAWRMTRRIDEVLQAGGDDADLLRRLAGLWKEQGHNRPGRAPDPGSPEDRIRIAACRIMAQRGIEATRIADIAREAGVSNASIHYYFRSKDEALLAAFRWAGDQLHVTLQRLLDENVSTIGHLRHLLELSIPGDQGTFEEYLLWLEVWARVRRHPAFLDECVRMSRRWADAVLGVFAAGVRDGTFAPVAPLTEVCERYVAISESLAVRNTLGYSDMSAESARHMLARFTAEQLGLPAGLLAPDRR</sequence>
<dbReference type="SUPFAM" id="SSF46689">
    <property type="entry name" value="Homeodomain-like"/>
    <property type="match status" value="1"/>
</dbReference>
<protein>
    <submittedName>
        <fullName evidence="7">TetR/AcrR family transcriptional regulator</fullName>
    </submittedName>
</protein>
<evidence type="ECO:0000256" key="2">
    <source>
        <dbReference type="ARBA" id="ARBA00023015"/>
    </source>
</evidence>
<dbReference type="Pfam" id="PF13977">
    <property type="entry name" value="TetR_C_6"/>
    <property type="match status" value="1"/>
</dbReference>
<accession>A0A5S4H488</accession>
<evidence type="ECO:0000256" key="1">
    <source>
        <dbReference type="ARBA" id="ARBA00022491"/>
    </source>
</evidence>
<evidence type="ECO:0000259" key="6">
    <source>
        <dbReference type="PROSITE" id="PS50977"/>
    </source>
</evidence>
<comment type="caution">
    <text evidence="7">The sequence shown here is derived from an EMBL/GenBank/DDBJ whole genome shotgun (WGS) entry which is preliminary data.</text>
</comment>
<proteinExistence type="predicted"/>
<evidence type="ECO:0000256" key="5">
    <source>
        <dbReference type="PROSITE-ProRule" id="PRU00335"/>
    </source>
</evidence>
<feature type="domain" description="HTH tetR-type" evidence="6">
    <location>
        <begin position="158"/>
        <end position="218"/>
    </location>
</feature>
<organism evidence="7 8">
    <name type="scientific">Nonomuraea zeae</name>
    <dbReference type="NCBI Taxonomy" id="1642303"/>
    <lineage>
        <taxon>Bacteria</taxon>
        <taxon>Bacillati</taxon>
        <taxon>Actinomycetota</taxon>
        <taxon>Actinomycetes</taxon>
        <taxon>Streptosporangiales</taxon>
        <taxon>Streptosporangiaceae</taxon>
        <taxon>Nonomuraea</taxon>
    </lineage>
</organism>
<dbReference type="GO" id="GO:0000976">
    <property type="term" value="F:transcription cis-regulatory region binding"/>
    <property type="evidence" value="ECO:0007669"/>
    <property type="project" value="TreeGrafter"/>
</dbReference>
<keyword evidence="1" id="KW-0678">Repressor</keyword>
<evidence type="ECO:0000313" key="7">
    <source>
        <dbReference type="EMBL" id="TMR39906.1"/>
    </source>
</evidence>
<keyword evidence="3 5" id="KW-0238">DNA-binding</keyword>
<dbReference type="PANTHER" id="PTHR30055:SF234">
    <property type="entry name" value="HTH-TYPE TRANSCRIPTIONAL REGULATOR BETI"/>
    <property type="match status" value="1"/>
</dbReference>
<keyword evidence="4" id="KW-0804">Transcription</keyword>
<dbReference type="PROSITE" id="PS50977">
    <property type="entry name" value="HTH_TETR_2"/>
    <property type="match status" value="1"/>
</dbReference>
<evidence type="ECO:0000256" key="4">
    <source>
        <dbReference type="ARBA" id="ARBA00023163"/>
    </source>
</evidence>
<dbReference type="RefSeq" id="WP_138687562.1">
    <property type="nucleotide sequence ID" value="NZ_JBHSAZ010000052.1"/>
</dbReference>
<gene>
    <name evidence="7" type="ORF">ETD85_00590</name>
</gene>
<dbReference type="GO" id="GO:0003700">
    <property type="term" value="F:DNA-binding transcription factor activity"/>
    <property type="evidence" value="ECO:0007669"/>
    <property type="project" value="TreeGrafter"/>
</dbReference>
<keyword evidence="8" id="KW-1185">Reference proteome</keyword>
<dbReference type="EMBL" id="VCKX01000001">
    <property type="protein sequence ID" value="TMR39906.1"/>
    <property type="molecule type" value="Genomic_DNA"/>
</dbReference>
<name>A0A5S4H488_9ACTN</name>
<dbReference type="OrthoDB" id="5119743at2"/>
<dbReference type="InterPro" id="IPR001647">
    <property type="entry name" value="HTH_TetR"/>
</dbReference>
<evidence type="ECO:0000313" key="8">
    <source>
        <dbReference type="Proteomes" id="UP000306628"/>
    </source>
</evidence>
<keyword evidence="2" id="KW-0805">Transcription regulation</keyword>
<dbReference type="AlphaFoldDB" id="A0A5S4H488"/>
<dbReference type="InterPro" id="IPR039538">
    <property type="entry name" value="BetI_C"/>
</dbReference>
<feature type="DNA-binding region" description="H-T-H motif" evidence="5">
    <location>
        <begin position="181"/>
        <end position="200"/>
    </location>
</feature>
<dbReference type="InterPro" id="IPR050109">
    <property type="entry name" value="HTH-type_TetR-like_transc_reg"/>
</dbReference>
<dbReference type="Pfam" id="PF00440">
    <property type="entry name" value="TetR_N"/>
    <property type="match status" value="1"/>
</dbReference>
<dbReference type="Gene3D" id="1.10.357.10">
    <property type="entry name" value="Tetracycline Repressor, domain 2"/>
    <property type="match status" value="1"/>
</dbReference>
<evidence type="ECO:0000256" key="3">
    <source>
        <dbReference type="ARBA" id="ARBA00023125"/>
    </source>
</evidence>